<dbReference type="InterPro" id="IPR027417">
    <property type="entry name" value="P-loop_NTPase"/>
</dbReference>
<dbReference type="NCBIfam" id="TIGR00763">
    <property type="entry name" value="lon"/>
    <property type="match status" value="1"/>
</dbReference>
<sequence length="814" mass="91294">MSEQSVVPIDQILPNKLPLVALMGRPIFPGIFTPIMIGNPNDVKVVDDAVAGDGLIGLVMLINETETPTIEDLYKVGTVAKIVKKINLPDGGVNIFISTLKRFKIKKTLNPSDPIVAAVEYLEDEGDNTSEVKALTRALISEMKQISENNPLFSEEMRLNMINIDHPGKIADFIASILNIDKTEQQKILEILNVRKRMEQVLIFIKKEQELLRIQKKIQKEINEKIEKSQRDYFLKEELKAIKNELGLATDAKSSEYQRFKEKLDEFKFEGEIKETVDQELEKFKLMDPNSSEFIVTRNYLDTIVSLPWNDPEPEYFDLAKATSVLEEDHYGLKDVKSRIVEYLAVRKLRKDTKGSIVCLVGPPGVGKTSVGRSIARALGKEFFRFSVGGMRDEAEIKGHRRTYIGAMPGKIIQGLKIVKTKDPVFMIDEIDKMGSSFQGDPSSALLEVLDPEQNYSFRDHYLDLPFDVSHIFFIVTANTLDTIPLPLLDRMEIIQLPGYIDTEKLEIAKRYLIPKSLEKSGLKKHQVKYSKDALLYIANGYAREAGVRTFEKNLDKINRKLAKRIVETEETAPAPEVPKNGKAKETKAKDVKAKEPKSKVPEPVEKFSIEKPQVEEYLGKPIFPEGEVKKADRPGMSVGLAWTSLGGDTLVIEAISLPGKEGLTLTGKMGETMKESATIAMTYARKLAAEKYGVSTEWFEKNHIHLHIPEGATPKDGPSAGITMATALLSLIRNKKITDRLVMTGELSLTGQVLPIGGLKEKTIAARRNHAKHIIIPKQNTRDLDEIPDYVKKGIEFHPVERFEEVIALALPG</sequence>
<dbReference type="PROSITE" id="PS51787">
    <property type="entry name" value="LON_N"/>
    <property type="match status" value="1"/>
</dbReference>
<dbReference type="GO" id="GO:0006515">
    <property type="term" value="P:protein quality control for misfolded or incompletely synthesized proteins"/>
    <property type="evidence" value="ECO:0007669"/>
    <property type="project" value="UniProtKB-UniRule"/>
</dbReference>
<feature type="domain" description="Lon N-terminal" evidence="18">
    <location>
        <begin position="17"/>
        <end position="209"/>
    </location>
</feature>
<dbReference type="GO" id="GO:0004176">
    <property type="term" value="F:ATP-dependent peptidase activity"/>
    <property type="evidence" value="ECO:0007669"/>
    <property type="project" value="UniProtKB-UniRule"/>
</dbReference>
<evidence type="ECO:0000256" key="11">
    <source>
        <dbReference type="PIRNR" id="PIRNR001174"/>
    </source>
</evidence>
<dbReference type="PANTHER" id="PTHR43718:SF2">
    <property type="entry name" value="LON PROTEASE HOMOLOG, MITOCHONDRIAL"/>
    <property type="match status" value="1"/>
</dbReference>
<evidence type="ECO:0000256" key="2">
    <source>
        <dbReference type="ARBA" id="ARBA00022490"/>
    </source>
</evidence>
<dbReference type="InterPro" id="IPR004815">
    <property type="entry name" value="Lon_bac/euk-typ"/>
</dbReference>
<dbReference type="Pfam" id="PF22667">
    <property type="entry name" value="Lon_lid"/>
    <property type="match status" value="1"/>
</dbReference>
<evidence type="ECO:0000256" key="14">
    <source>
        <dbReference type="PROSITE-ProRule" id="PRU01122"/>
    </source>
</evidence>
<dbReference type="Gene3D" id="1.10.8.60">
    <property type="match status" value="1"/>
</dbReference>
<dbReference type="HAMAP" id="MF_01973">
    <property type="entry name" value="lon_bact"/>
    <property type="match status" value="1"/>
</dbReference>
<dbReference type="AlphaFoldDB" id="A0A7T8B8W7"/>
<accession>A0A7T8B8W7</accession>
<dbReference type="GO" id="GO:0005524">
    <property type="term" value="F:ATP binding"/>
    <property type="evidence" value="ECO:0007669"/>
    <property type="project" value="UniProtKB-UniRule"/>
</dbReference>
<comment type="subunit">
    <text evidence="10 11">Homohexamer. Organized in a ring with a central cavity.</text>
</comment>
<feature type="binding site" evidence="10 13">
    <location>
        <begin position="362"/>
        <end position="369"/>
    </location>
    <ligand>
        <name>ATP</name>
        <dbReference type="ChEBI" id="CHEBI:30616"/>
    </ligand>
</feature>
<dbReference type="GO" id="GO:0034605">
    <property type="term" value="P:cellular response to heat"/>
    <property type="evidence" value="ECO:0007669"/>
    <property type="project" value="UniProtKB-UniRule"/>
</dbReference>
<dbReference type="InterPro" id="IPR014721">
    <property type="entry name" value="Ribsml_uS5_D2-typ_fold_subgr"/>
</dbReference>
<dbReference type="InterPro" id="IPR046336">
    <property type="entry name" value="Lon_prtase_N_sf"/>
</dbReference>
<comment type="catalytic activity">
    <reaction evidence="9 10 11 14">
        <text>Hydrolysis of proteins in presence of ATP.</text>
        <dbReference type="EC" id="3.4.21.53"/>
    </reaction>
</comment>
<dbReference type="SMART" id="SM00382">
    <property type="entry name" value="AAA"/>
    <property type="match status" value="1"/>
</dbReference>
<keyword evidence="20" id="KW-1185">Reference proteome</keyword>
<dbReference type="GO" id="GO:0004252">
    <property type="term" value="F:serine-type endopeptidase activity"/>
    <property type="evidence" value="ECO:0007669"/>
    <property type="project" value="UniProtKB-UniRule"/>
</dbReference>
<reference evidence="19" key="1">
    <citation type="submission" date="2021-01" db="EMBL/GenBank/DDBJ databases">
        <title>Description of Breznakiella homolactica.</title>
        <authorList>
            <person name="Song Y."/>
            <person name="Brune A."/>
        </authorList>
    </citation>
    <scope>NUCLEOTIDE SEQUENCE</scope>
    <source>
        <strain evidence="19">RmG30</strain>
    </source>
</reference>
<evidence type="ECO:0000313" key="20">
    <source>
        <dbReference type="Proteomes" id="UP000595917"/>
    </source>
</evidence>
<evidence type="ECO:0000256" key="6">
    <source>
        <dbReference type="ARBA" id="ARBA00022825"/>
    </source>
</evidence>
<dbReference type="InterPro" id="IPR008269">
    <property type="entry name" value="Lon_proteolytic"/>
</dbReference>
<comment type="similarity">
    <text evidence="10 11 14 15">Belongs to the peptidase S16 family.</text>
</comment>
<name>A0A7T8B8W7_9SPIR</name>
<feature type="compositionally biased region" description="Basic and acidic residues" evidence="16">
    <location>
        <begin position="583"/>
        <end position="603"/>
    </location>
</feature>
<dbReference type="GO" id="GO:0043565">
    <property type="term" value="F:sequence-specific DNA binding"/>
    <property type="evidence" value="ECO:0007669"/>
    <property type="project" value="UniProtKB-UniRule"/>
</dbReference>
<keyword evidence="2 10" id="KW-0963">Cytoplasm</keyword>
<feature type="active site" evidence="10 12">
    <location>
        <position position="720"/>
    </location>
</feature>
<dbReference type="Gene3D" id="1.20.58.1480">
    <property type="match status" value="1"/>
</dbReference>
<dbReference type="EMBL" id="CP067089">
    <property type="protein sequence ID" value="QQO09049.1"/>
    <property type="molecule type" value="Genomic_DNA"/>
</dbReference>
<dbReference type="InterPro" id="IPR020568">
    <property type="entry name" value="Ribosomal_Su5_D2-typ_SF"/>
</dbReference>
<dbReference type="FunFam" id="3.40.50.300:FF:000021">
    <property type="entry name" value="Lon protease homolog"/>
    <property type="match status" value="1"/>
</dbReference>
<dbReference type="SUPFAM" id="SSF54211">
    <property type="entry name" value="Ribosomal protein S5 domain 2-like"/>
    <property type="match status" value="1"/>
</dbReference>
<dbReference type="Gene3D" id="2.30.130.40">
    <property type="entry name" value="LON domain-like"/>
    <property type="match status" value="1"/>
</dbReference>
<evidence type="ECO:0000256" key="16">
    <source>
        <dbReference type="SAM" id="MobiDB-lite"/>
    </source>
</evidence>
<dbReference type="Gene3D" id="1.20.5.5270">
    <property type="match status" value="1"/>
</dbReference>
<dbReference type="CDD" id="cd19500">
    <property type="entry name" value="RecA-like_Lon"/>
    <property type="match status" value="1"/>
</dbReference>
<dbReference type="KEGG" id="bhc:JFL75_19295"/>
<dbReference type="InterPro" id="IPR027543">
    <property type="entry name" value="Lon_bac"/>
</dbReference>
<evidence type="ECO:0000256" key="9">
    <source>
        <dbReference type="ARBA" id="ARBA00050665"/>
    </source>
</evidence>
<dbReference type="EC" id="3.4.21.53" evidence="10 11"/>
<dbReference type="GO" id="GO:0005737">
    <property type="term" value="C:cytoplasm"/>
    <property type="evidence" value="ECO:0007669"/>
    <property type="project" value="UniProtKB-SubCell"/>
</dbReference>
<keyword evidence="3 10" id="KW-0645">Protease</keyword>
<keyword evidence="7 10" id="KW-0067">ATP-binding</keyword>
<dbReference type="GO" id="GO:0016887">
    <property type="term" value="F:ATP hydrolysis activity"/>
    <property type="evidence" value="ECO:0007669"/>
    <property type="project" value="UniProtKB-UniRule"/>
</dbReference>
<dbReference type="Pfam" id="PF02190">
    <property type="entry name" value="LON_substr_bdg"/>
    <property type="match status" value="1"/>
</dbReference>
<feature type="domain" description="Lon proteolytic" evidence="17">
    <location>
        <begin position="632"/>
        <end position="814"/>
    </location>
</feature>
<dbReference type="SUPFAM" id="SSF52540">
    <property type="entry name" value="P-loop containing nucleoside triphosphate hydrolases"/>
    <property type="match status" value="1"/>
</dbReference>
<evidence type="ECO:0000256" key="5">
    <source>
        <dbReference type="ARBA" id="ARBA00022801"/>
    </source>
</evidence>
<keyword evidence="8 10" id="KW-0346">Stress response</keyword>
<dbReference type="PANTHER" id="PTHR43718">
    <property type="entry name" value="LON PROTEASE"/>
    <property type="match status" value="1"/>
</dbReference>
<proteinExistence type="evidence at transcript level"/>
<dbReference type="Gene3D" id="3.30.230.10">
    <property type="match status" value="1"/>
</dbReference>
<evidence type="ECO:0000256" key="3">
    <source>
        <dbReference type="ARBA" id="ARBA00022670"/>
    </source>
</evidence>
<gene>
    <name evidence="10 19" type="primary">lon</name>
    <name evidence="19" type="ORF">JFL75_19295</name>
</gene>
<evidence type="ECO:0000256" key="13">
    <source>
        <dbReference type="PIRSR" id="PIRSR001174-2"/>
    </source>
</evidence>
<evidence type="ECO:0000256" key="8">
    <source>
        <dbReference type="ARBA" id="ARBA00023016"/>
    </source>
</evidence>
<feature type="active site" evidence="10 12">
    <location>
        <position position="763"/>
    </location>
</feature>
<evidence type="ECO:0000259" key="18">
    <source>
        <dbReference type="PROSITE" id="PS51787"/>
    </source>
</evidence>
<evidence type="ECO:0000256" key="7">
    <source>
        <dbReference type="ARBA" id="ARBA00022840"/>
    </source>
</evidence>
<dbReference type="InterPro" id="IPR054594">
    <property type="entry name" value="Lon_lid"/>
</dbReference>
<dbReference type="PROSITE" id="PS51786">
    <property type="entry name" value="LON_PROTEOLYTIC"/>
    <property type="match status" value="1"/>
</dbReference>
<dbReference type="SUPFAM" id="SSF88697">
    <property type="entry name" value="PUA domain-like"/>
    <property type="match status" value="1"/>
</dbReference>
<comment type="induction">
    <text evidence="10">By heat shock.</text>
</comment>
<organism evidence="19 20">
    <name type="scientific">Breznakiella homolactica</name>
    <dbReference type="NCBI Taxonomy" id="2798577"/>
    <lineage>
        <taxon>Bacteria</taxon>
        <taxon>Pseudomonadati</taxon>
        <taxon>Spirochaetota</taxon>
        <taxon>Spirochaetia</taxon>
        <taxon>Spirochaetales</taxon>
        <taxon>Breznakiellaceae</taxon>
        <taxon>Breznakiella</taxon>
    </lineage>
</organism>
<keyword evidence="4 10" id="KW-0547">Nucleotide-binding</keyword>
<feature type="region of interest" description="Disordered" evidence="16">
    <location>
        <begin position="572"/>
        <end position="603"/>
    </location>
</feature>
<keyword evidence="6 10" id="KW-0720">Serine protease</keyword>
<keyword evidence="5 10" id="KW-0378">Hydrolase</keyword>
<evidence type="ECO:0000256" key="1">
    <source>
        <dbReference type="ARBA" id="ARBA00004496"/>
    </source>
</evidence>
<evidence type="ECO:0000256" key="12">
    <source>
        <dbReference type="PIRSR" id="PIRSR001174-1"/>
    </source>
</evidence>
<dbReference type="InterPro" id="IPR003111">
    <property type="entry name" value="Lon_prtase_N"/>
</dbReference>
<dbReference type="Pfam" id="PF05362">
    <property type="entry name" value="Lon_C"/>
    <property type="match status" value="1"/>
</dbReference>
<dbReference type="InterPro" id="IPR003593">
    <property type="entry name" value="AAA+_ATPase"/>
</dbReference>
<evidence type="ECO:0000256" key="10">
    <source>
        <dbReference type="HAMAP-Rule" id="MF_01973"/>
    </source>
</evidence>
<dbReference type="Proteomes" id="UP000595917">
    <property type="component" value="Chromosome"/>
</dbReference>
<dbReference type="PIRSF" id="PIRSF001174">
    <property type="entry name" value="Lon_proteas"/>
    <property type="match status" value="1"/>
</dbReference>
<dbReference type="PROSITE" id="PS01046">
    <property type="entry name" value="LON_SER"/>
    <property type="match status" value="1"/>
</dbReference>
<comment type="function">
    <text evidence="10">ATP-dependent serine protease that mediates the selective degradation of mutant and abnormal proteins as well as certain short-lived regulatory proteins. Required for cellular homeostasis and for survival from DNA damage and developmental changes induced by stress. Degrades polypeptides processively to yield small peptide fragments that are 5 to 10 amino acids long. Binds to DNA in a double-stranded, site-specific manner.</text>
</comment>
<evidence type="ECO:0000259" key="17">
    <source>
        <dbReference type="PROSITE" id="PS51786"/>
    </source>
</evidence>
<dbReference type="PRINTS" id="PR00830">
    <property type="entry name" value="ENDOLAPTASE"/>
</dbReference>
<dbReference type="InterPro" id="IPR015947">
    <property type="entry name" value="PUA-like_sf"/>
</dbReference>
<evidence type="ECO:0000313" key="19">
    <source>
        <dbReference type="EMBL" id="QQO09049.1"/>
    </source>
</evidence>
<evidence type="ECO:0000256" key="4">
    <source>
        <dbReference type="ARBA" id="ARBA00022741"/>
    </source>
</evidence>
<protein>
    <recommendedName>
        <fullName evidence="10 11">Lon protease</fullName>
        <ecNumber evidence="10 11">3.4.21.53</ecNumber>
    </recommendedName>
    <alternativeName>
        <fullName evidence="10">ATP-dependent protease La</fullName>
    </alternativeName>
</protein>
<dbReference type="SMART" id="SM00464">
    <property type="entry name" value="LON"/>
    <property type="match status" value="1"/>
</dbReference>
<dbReference type="InterPro" id="IPR008268">
    <property type="entry name" value="Peptidase_S16_AS"/>
</dbReference>
<dbReference type="Gene3D" id="3.40.50.300">
    <property type="entry name" value="P-loop containing nucleotide triphosphate hydrolases"/>
    <property type="match status" value="1"/>
</dbReference>
<comment type="subcellular location">
    <subcellularLocation>
        <location evidence="1 10 11">Cytoplasm</location>
    </subcellularLocation>
</comment>
<dbReference type="Pfam" id="PF00004">
    <property type="entry name" value="AAA"/>
    <property type="match status" value="1"/>
</dbReference>
<dbReference type="InterPro" id="IPR003959">
    <property type="entry name" value="ATPase_AAA_core"/>
</dbReference>
<dbReference type="RefSeq" id="WP_215626354.1">
    <property type="nucleotide sequence ID" value="NZ_CP067089.2"/>
</dbReference>
<dbReference type="InterPro" id="IPR027065">
    <property type="entry name" value="Lon_Prtase"/>
</dbReference>
<evidence type="ECO:0000256" key="15">
    <source>
        <dbReference type="RuleBase" id="RU000591"/>
    </source>
</evidence>